<protein>
    <submittedName>
        <fullName evidence="1">Uncharacterized protein</fullName>
    </submittedName>
</protein>
<evidence type="ECO:0000313" key="1">
    <source>
        <dbReference type="EMBL" id="SUZ71586.1"/>
    </source>
</evidence>
<reference evidence="1" key="1">
    <citation type="submission" date="2018-05" db="EMBL/GenBank/DDBJ databases">
        <authorList>
            <person name="Lanie J.A."/>
            <person name="Ng W.-L."/>
            <person name="Kazmierczak K.M."/>
            <person name="Andrzejewski T.M."/>
            <person name="Davidsen T.M."/>
            <person name="Wayne K.J."/>
            <person name="Tettelin H."/>
            <person name="Glass J.I."/>
            <person name="Rusch D."/>
            <person name="Podicherti R."/>
            <person name="Tsui H.-C.T."/>
            <person name="Winkler M.E."/>
        </authorList>
    </citation>
    <scope>NUCLEOTIDE SEQUENCE</scope>
</reference>
<dbReference type="AlphaFoldDB" id="A0A381PWX5"/>
<accession>A0A381PWX5</accession>
<name>A0A381PWX5_9ZZZZ</name>
<gene>
    <name evidence="1" type="ORF">METZ01_LOCUS24440</name>
</gene>
<sequence>MSEAKKPAIPTVQLENDRVIFTEWRFAPGAETTWH</sequence>
<proteinExistence type="predicted"/>
<dbReference type="InterPro" id="IPR014710">
    <property type="entry name" value="RmlC-like_jellyroll"/>
</dbReference>
<dbReference type="Gene3D" id="2.60.120.10">
    <property type="entry name" value="Jelly Rolls"/>
    <property type="match status" value="1"/>
</dbReference>
<dbReference type="EMBL" id="UINC01001127">
    <property type="protein sequence ID" value="SUZ71586.1"/>
    <property type="molecule type" value="Genomic_DNA"/>
</dbReference>
<organism evidence="1">
    <name type="scientific">marine metagenome</name>
    <dbReference type="NCBI Taxonomy" id="408172"/>
    <lineage>
        <taxon>unclassified sequences</taxon>
        <taxon>metagenomes</taxon>
        <taxon>ecological metagenomes</taxon>
    </lineage>
</organism>